<dbReference type="Proteomes" id="UP000799538">
    <property type="component" value="Unassembled WGS sequence"/>
</dbReference>
<dbReference type="Pfam" id="PF00646">
    <property type="entry name" value="F-box"/>
    <property type="match status" value="1"/>
</dbReference>
<dbReference type="SUPFAM" id="SSF48452">
    <property type="entry name" value="TPR-like"/>
    <property type="match status" value="1"/>
</dbReference>
<dbReference type="SUPFAM" id="SSF81383">
    <property type="entry name" value="F-box domain"/>
    <property type="match status" value="1"/>
</dbReference>
<name>A0A6A6GRF7_9PEZI</name>
<feature type="domain" description="F-box" evidence="1">
    <location>
        <begin position="133"/>
        <end position="180"/>
    </location>
</feature>
<gene>
    <name evidence="2" type="ORF">BDZ85DRAFT_278168</name>
</gene>
<proteinExistence type="predicted"/>
<dbReference type="AlphaFoldDB" id="A0A6A6GRF7"/>
<organism evidence="2 3">
    <name type="scientific">Elsinoe ampelina</name>
    <dbReference type="NCBI Taxonomy" id="302913"/>
    <lineage>
        <taxon>Eukaryota</taxon>
        <taxon>Fungi</taxon>
        <taxon>Dikarya</taxon>
        <taxon>Ascomycota</taxon>
        <taxon>Pezizomycotina</taxon>
        <taxon>Dothideomycetes</taxon>
        <taxon>Dothideomycetidae</taxon>
        <taxon>Myriangiales</taxon>
        <taxon>Elsinoaceae</taxon>
        <taxon>Elsinoe</taxon>
    </lineage>
</organism>
<dbReference type="PANTHER" id="PTHR38926:SF72">
    <property type="entry name" value="IM:7136021-RELATED"/>
    <property type="match status" value="1"/>
</dbReference>
<dbReference type="EMBL" id="ML992501">
    <property type="protein sequence ID" value="KAF2228315.1"/>
    <property type="molecule type" value="Genomic_DNA"/>
</dbReference>
<protein>
    <recommendedName>
        <fullName evidence="1">F-box domain-containing protein</fullName>
    </recommendedName>
</protein>
<dbReference type="PANTHER" id="PTHR38926">
    <property type="entry name" value="F-BOX DOMAIN CONTAINING PROTEIN, EXPRESSED"/>
    <property type="match status" value="1"/>
</dbReference>
<evidence type="ECO:0000259" key="1">
    <source>
        <dbReference type="PROSITE" id="PS50181"/>
    </source>
</evidence>
<keyword evidence="3" id="KW-1185">Reference proteome</keyword>
<dbReference type="InterPro" id="IPR036047">
    <property type="entry name" value="F-box-like_dom_sf"/>
</dbReference>
<dbReference type="CDD" id="cd09917">
    <property type="entry name" value="F-box_SF"/>
    <property type="match status" value="1"/>
</dbReference>
<reference evidence="3" key="1">
    <citation type="journal article" date="2020" name="Stud. Mycol.">
        <title>101 Dothideomycetes genomes: A test case for predicting lifestyles and emergence of pathogens.</title>
        <authorList>
            <person name="Haridas S."/>
            <person name="Albert R."/>
            <person name="Binder M."/>
            <person name="Bloem J."/>
            <person name="LaButti K."/>
            <person name="Salamov A."/>
            <person name="Andreopoulos B."/>
            <person name="Baker S."/>
            <person name="Barry K."/>
            <person name="Bills G."/>
            <person name="Bluhm B."/>
            <person name="Cannon C."/>
            <person name="Castanera R."/>
            <person name="Culley D."/>
            <person name="Daum C."/>
            <person name="Ezra D."/>
            <person name="Gonzalez J."/>
            <person name="Henrissat B."/>
            <person name="Kuo A."/>
            <person name="Liang C."/>
            <person name="Lipzen A."/>
            <person name="Lutzoni F."/>
            <person name="Magnuson J."/>
            <person name="Mondo S."/>
            <person name="Nolan M."/>
            <person name="Ohm R."/>
            <person name="Pangilinan J."/>
            <person name="Park H.-J."/>
            <person name="Ramirez L."/>
            <person name="Alfaro M."/>
            <person name="Sun H."/>
            <person name="Tritt A."/>
            <person name="Yoshinaga Y."/>
            <person name="Zwiers L.-H."/>
            <person name="Turgeon B."/>
            <person name="Goodwin S."/>
            <person name="Spatafora J."/>
            <person name="Crous P."/>
            <person name="Grigoriev I."/>
        </authorList>
    </citation>
    <scope>NUCLEOTIDE SEQUENCE [LARGE SCALE GENOMIC DNA]</scope>
    <source>
        <strain evidence="3">CECT 20119</strain>
    </source>
</reference>
<dbReference type="SMART" id="SM00256">
    <property type="entry name" value="FBOX"/>
    <property type="match status" value="1"/>
</dbReference>
<dbReference type="Gene3D" id="1.25.40.10">
    <property type="entry name" value="Tetratricopeptide repeat domain"/>
    <property type="match status" value="1"/>
</dbReference>
<dbReference type="InterPro" id="IPR032675">
    <property type="entry name" value="LRR_dom_sf"/>
</dbReference>
<evidence type="ECO:0000313" key="3">
    <source>
        <dbReference type="Proteomes" id="UP000799538"/>
    </source>
</evidence>
<dbReference type="OrthoDB" id="629492at2759"/>
<dbReference type="SUPFAM" id="SSF52047">
    <property type="entry name" value="RNI-like"/>
    <property type="match status" value="1"/>
</dbReference>
<dbReference type="PROSITE" id="PS50181">
    <property type="entry name" value="FBOX"/>
    <property type="match status" value="1"/>
</dbReference>
<dbReference type="InterPro" id="IPR001810">
    <property type="entry name" value="F-box_dom"/>
</dbReference>
<sequence>MPHRLSSTELEEIARSSYKHGSFGSALTTIDEAIKTSDIPVASQLDLRVAIHEKLGDHDAALKDAKILIRQFEKDARGYLRAARILHHMDKPNNAVLIFERGLKMVPETSNGYNSMLDKHKKLVLLLLPNTKCDPFTRLPLEIVEMVLLQLSFRQRTMCTSVSKSWRRLLHTLPGLWTDLDLSRAIKPVNTSFINTCINRSQHRIHTATLCRVAKVDPVIASLTSRCNHLSSLSIRHASPSVDMLISSLTQATRLTSLSLSGFYLEQSSLRLIMKKLPQLESLTAEELKGERRLATWTEIPPRLRSLTLRAAPKQPIPYIFLSGILAHSPNLHTLVLSGWGQVHGAPELDFANQQELEVLHVDAGVLTLLNLPETLQELSVNCYLSAAPRTFTPVVAPIMLPRLKRLTCRTMQDVEALLRHSSDTPSGLTHLAIPAAELAIEWADSALSSPRLSSLTELKLFGARRTDSELVPVILKCMKGMQALDLSHSDLTGVGVKALVEGLPDLKKLRITCCNDLGTDAIEWARSKGIDVDHFWEKAGTSSLGGRGVRYGA</sequence>
<dbReference type="InterPro" id="IPR011990">
    <property type="entry name" value="TPR-like_helical_dom_sf"/>
</dbReference>
<accession>A0A6A6GRF7</accession>
<evidence type="ECO:0000313" key="2">
    <source>
        <dbReference type="EMBL" id="KAF2228315.1"/>
    </source>
</evidence>
<dbReference type="Gene3D" id="3.80.10.10">
    <property type="entry name" value="Ribonuclease Inhibitor"/>
    <property type="match status" value="2"/>
</dbReference>